<dbReference type="AlphaFoldDB" id="A0A378NTC9"/>
<gene>
    <name evidence="2" type="ORF">NCTC10571_01259</name>
</gene>
<dbReference type="EMBL" id="UGPP01000001">
    <property type="protein sequence ID" value="STY71107.1"/>
    <property type="molecule type" value="Genomic_DNA"/>
</dbReference>
<evidence type="ECO:0000313" key="2">
    <source>
        <dbReference type="EMBL" id="STY71107.1"/>
    </source>
</evidence>
<dbReference type="Proteomes" id="UP000255234">
    <property type="component" value="Unassembled WGS sequence"/>
</dbReference>
<feature type="region of interest" description="Disordered" evidence="1">
    <location>
        <begin position="249"/>
        <end position="270"/>
    </location>
</feature>
<dbReference type="RefSeq" id="WP_115151482.1">
    <property type="nucleotide sequence ID" value="NZ_UGPP01000001.1"/>
</dbReference>
<sequence length="270" mass="30096">MADISSDNFSPDKYIEVIGSIAATRCQNDISPQLPASVCVAQAIKECGFDPNTIFFKQSDGKINYNIFNVVGPNSSGSRFAYCSNFEEAVDLYYRNMHESGYYDNAISFLKPKITDSTTEDKMNYLQTLIPIYAPSSENNVPKYIEDVINHINTYDLFKYDNPELAGQKIDEAWISKMALAAGSGSLSGTGLSSDSGFKRISHGKMVTIIKLPENKTFAEPIYPDLITVSDTVPQWIIDVAVQKQNTEIEDNNKQEKNNESNDKTTDTKK</sequence>
<reference evidence="2 3" key="1">
    <citation type="submission" date="2018-06" db="EMBL/GenBank/DDBJ databases">
        <authorList>
            <consortium name="Pathogen Informatics"/>
            <person name="Doyle S."/>
        </authorList>
    </citation>
    <scope>NUCLEOTIDE SEQUENCE [LARGE SCALE GENOMIC DNA]</scope>
    <source>
        <strain evidence="2 3">NCTC10571</strain>
    </source>
</reference>
<feature type="compositionally biased region" description="Basic and acidic residues" evidence="1">
    <location>
        <begin position="251"/>
        <end position="270"/>
    </location>
</feature>
<name>A0A378NTC9_9FIRM</name>
<dbReference type="Gene3D" id="1.10.530.10">
    <property type="match status" value="1"/>
</dbReference>
<evidence type="ECO:0000313" key="3">
    <source>
        <dbReference type="Proteomes" id="UP000255234"/>
    </source>
</evidence>
<evidence type="ECO:0000256" key="1">
    <source>
        <dbReference type="SAM" id="MobiDB-lite"/>
    </source>
</evidence>
<accession>A0A378NTC9</accession>
<protein>
    <submittedName>
        <fullName evidence="2">Mannosyl-glycoprotein endo-beta-N-acetylglucosaminidase</fullName>
    </submittedName>
</protein>
<proteinExistence type="predicted"/>
<organism evidence="2 3">
    <name type="scientific">Megamonas hypermegale</name>
    <dbReference type="NCBI Taxonomy" id="158847"/>
    <lineage>
        <taxon>Bacteria</taxon>
        <taxon>Bacillati</taxon>
        <taxon>Bacillota</taxon>
        <taxon>Negativicutes</taxon>
        <taxon>Selenomonadales</taxon>
        <taxon>Selenomonadaceae</taxon>
        <taxon>Megamonas</taxon>
    </lineage>
</organism>